<protein>
    <submittedName>
        <fullName evidence="2">Uncharacterized protein</fullName>
    </submittedName>
</protein>
<accession>A0ABP1RFR8</accession>
<feature type="chain" id="PRO_5047239709" evidence="1">
    <location>
        <begin position="28"/>
        <end position="211"/>
    </location>
</feature>
<comment type="caution">
    <text evidence="2">The sequence shown here is derived from an EMBL/GenBank/DDBJ whole genome shotgun (WGS) entry which is preliminary data.</text>
</comment>
<dbReference type="Proteomes" id="UP001642540">
    <property type="component" value="Unassembled WGS sequence"/>
</dbReference>
<keyword evidence="1" id="KW-0732">Signal</keyword>
<name>A0ABP1RFR8_9HEXA</name>
<evidence type="ECO:0000256" key="1">
    <source>
        <dbReference type="SAM" id="SignalP"/>
    </source>
</evidence>
<dbReference type="EMBL" id="CAXLJM020000068">
    <property type="protein sequence ID" value="CAL8124296.1"/>
    <property type="molecule type" value="Genomic_DNA"/>
</dbReference>
<organism evidence="2 3">
    <name type="scientific">Orchesella dallaii</name>
    <dbReference type="NCBI Taxonomy" id="48710"/>
    <lineage>
        <taxon>Eukaryota</taxon>
        <taxon>Metazoa</taxon>
        <taxon>Ecdysozoa</taxon>
        <taxon>Arthropoda</taxon>
        <taxon>Hexapoda</taxon>
        <taxon>Collembola</taxon>
        <taxon>Entomobryomorpha</taxon>
        <taxon>Entomobryoidea</taxon>
        <taxon>Orchesellidae</taxon>
        <taxon>Orchesellinae</taxon>
        <taxon>Orchesella</taxon>
    </lineage>
</organism>
<gene>
    <name evidence="2" type="ORF">ODALV1_LOCUS20553</name>
</gene>
<feature type="signal peptide" evidence="1">
    <location>
        <begin position="1"/>
        <end position="27"/>
    </location>
</feature>
<sequence>MRRVMMKEHSFFWVVIQMSLIVHQTSTTPIETPSSDVNRQDANEIAELWAELCGWKERTSTADEAVSKLRRAVGSIDGTISVSCEEPQPHNKVVMKFEAPPVQKQVIFVEIPDPEHRVELVQPPPPRVVIYVLPPEESHVFNVVDTREFKKSEPVVHFLNGNGIDGSLKGEEEPQRLARGVVGEEEGNTSLFDEDFEIIRAISYWADSEYH</sequence>
<keyword evidence="3" id="KW-1185">Reference proteome</keyword>
<evidence type="ECO:0000313" key="3">
    <source>
        <dbReference type="Proteomes" id="UP001642540"/>
    </source>
</evidence>
<proteinExistence type="predicted"/>
<reference evidence="2 3" key="1">
    <citation type="submission" date="2024-08" db="EMBL/GenBank/DDBJ databases">
        <authorList>
            <person name="Cucini C."/>
            <person name="Frati F."/>
        </authorList>
    </citation>
    <scope>NUCLEOTIDE SEQUENCE [LARGE SCALE GENOMIC DNA]</scope>
</reference>
<evidence type="ECO:0000313" key="2">
    <source>
        <dbReference type="EMBL" id="CAL8124296.1"/>
    </source>
</evidence>